<dbReference type="Proteomes" id="UP001597510">
    <property type="component" value="Unassembled WGS sequence"/>
</dbReference>
<reference evidence="3" key="1">
    <citation type="journal article" date="2019" name="Int. J. Syst. Evol. Microbiol.">
        <title>The Global Catalogue of Microorganisms (GCM) 10K type strain sequencing project: providing services to taxonomists for standard genome sequencing and annotation.</title>
        <authorList>
            <consortium name="The Broad Institute Genomics Platform"/>
            <consortium name="The Broad Institute Genome Sequencing Center for Infectious Disease"/>
            <person name="Wu L."/>
            <person name="Ma J."/>
        </authorList>
    </citation>
    <scope>NUCLEOTIDE SEQUENCE [LARGE SCALE GENOMIC DNA]</scope>
    <source>
        <strain evidence="3">KCTC 52344</strain>
    </source>
</reference>
<name>A0ABW5JE92_9BACT</name>
<sequence length="238" mass="25935">MKRSLIFIGIILLGVVGLSSCNIYEETGNGIIETEYRRAGYFNRIELDFAAEVILTQGPARDIQIEAERNIMSRIVTRISGNTLILDANGGFRTNQKVKIWVQTPDIYGIDVASSGRVISDNKIYGKSIDLRLSGSGLIDVALDMKNDVNAQLSGSGLIFMEGDTKNAIYTMTGSGKIESFGLRADNSDVDIDGSGRCETTAYYNLDVYITGSGTVWFRGTPRISHRISGSGRVIDAN</sequence>
<evidence type="ECO:0000313" key="2">
    <source>
        <dbReference type="EMBL" id="MFD2523929.1"/>
    </source>
</evidence>
<feature type="domain" description="Putative auto-transporter adhesin head GIN" evidence="1">
    <location>
        <begin position="42"/>
        <end position="222"/>
    </location>
</feature>
<gene>
    <name evidence="2" type="ORF">ACFSR2_23720</name>
</gene>
<evidence type="ECO:0000313" key="3">
    <source>
        <dbReference type="Proteomes" id="UP001597510"/>
    </source>
</evidence>
<organism evidence="2 3">
    <name type="scientific">Emticicia soli</name>
    <dbReference type="NCBI Taxonomy" id="2027878"/>
    <lineage>
        <taxon>Bacteria</taxon>
        <taxon>Pseudomonadati</taxon>
        <taxon>Bacteroidota</taxon>
        <taxon>Cytophagia</taxon>
        <taxon>Cytophagales</taxon>
        <taxon>Leadbetterellaceae</taxon>
        <taxon>Emticicia</taxon>
    </lineage>
</organism>
<keyword evidence="3" id="KW-1185">Reference proteome</keyword>
<evidence type="ECO:0000259" key="1">
    <source>
        <dbReference type="Pfam" id="PF10988"/>
    </source>
</evidence>
<dbReference type="Gene3D" id="2.160.20.120">
    <property type="match status" value="1"/>
</dbReference>
<comment type="caution">
    <text evidence="2">The sequence shown here is derived from an EMBL/GenBank/DDBJ whole genome shotgun (WGS) entry which is preliminary data.</text>
</comment>
<dbReference type="RefSeq" id="WP_340238815.1">
    <property type="nucleotide sequence ID" value="NZ_JBBEWC010000010.1"/>
</dbReference>
<dbReference type="Pfam" id="PF10988">
    <property type="entry name" value="DUF2807"/>
    <property type="match status" value="1"/>
</dbReference>
<proteinExistence type="predicted"/>
<dbReference type="PROSITE" id="PS51257">
    <property type="entry name" value="PROKAR_LIPOPROTEIN"/>
    <property type="match status" value="1"/>
</dbReference>
<dbReference type="EMBL" id="JBHULC010000039">
    <property type="protein sequence ID" value="MFD2523929.1"/>
    <property type="molecule type" value="Genomic_DNA"/>
</dbReference>
<protein>
    <submittedName>
        <fullName evidence="2">Head GIN domain-containing protein</fullName>
    </submittedName>
</protein>
<dbReference type="PANTHER" id="PTHR39200">
    <property type="entry name" value="HYPOTHETICAL EXPORTED PROTEIN"/>
    <property type="match status" value="1"/>
</dbReference>
<dbReference type="PANTHER" id="PTHR39200:SF1">
    <property type="entry name" value="AUTO-TRANSPORTER ADHESIN HEAD GIN DOMAIN-CONTAINING PROTEIN-RELATED"/>
    <property type="match status" value="1"/>
</dbReference>
<accession>A0ABW5JE92</accession>
<dbReference type="InterPro" id="IPR021255">
    <property type="entry name" value="DUF2807"/>
</dbReference>